<dbReference type="AlphaFoldDB" id="N9RID4"/>
<dbReference type="PATRIC" id="fig|1217700.3.peg.2094"/>
<reference evidence="1 2" key="1">
    <citation type="submission" date="2013-02" db="EMBL/GenBank/DDBJ databases">
        <title>The Genome Sequence of Acinetobacter sp. CIP 70.18.</title>
        <authorList>
            <consortium name="The Broad Institute Genome Sequencing Platform"/>
            <consortium name="The Broad Institute Genome Sequencing Center for Infectious Disease"/>
            <person name="Cerqueira G."/>
            <person name="Feldgarden M."/>
            <person name="Courvalin P."/>
            <person name="Perichon B."/>
            <person name="Grillot-Courvalin C."/>
            <person name="Clermont D."/>
            <person name="Rocha E."/>
            <person name="Yoon E.-J."/>
            <person name="Nemec A."/>
            <person name="Walker B."/>
            <person name="Young S.K."/>
            <person name="Zeng Q."/>
            <person name="Gargeya S."/>
            <person name="Fitzgerald M."/>
            <person name="Haas B."/>
            <person name="Abouelleil A."/>
            <person name="Alvarado L."/>
            <person name="Arachchi H.M."/>
            <person name="Berlin A.M."/>
            <person name="Chapman S.B."/>
            <person name="Dewar J."/>
            <person name="Goldberg J."/>
            <person name="Griggs A."/>
            <person name="Gujja S."/>
            <person name="Hansen M."/>
            <person name="Howarth C."/>
            <person name="Imamovic A."/>
            <person name="Larimer J."/>
            <person name="McCowan C."/>
            <person name="Murphy C."/>
            <person name="Neiman D."/>
            <person name="Pearson M."/>
            <person name="Priest M."/>
            <person name="Roberts A."/>
            <person name="Saif S."/>
            <person name="Shea T."/>
            <person name="Sisk P."/>
            <person name="Sykes S."/>
            <person name="Wortman J."/>
            <person name="Nusbaum C."/>
            <person name="Birren B."/>
        </authorList>
    </citation>
    <scope>NUCLEOTIDE SEQUENCE [LARGE SCALE GENOMIC DNA]</scope>
    <source>
        <strain evidence="1 2">CIP 70.18</strain>
    </source>
</reference>
<dbReference type="Pfam" id="PF20375">
    <property type="entry name" value="DUF6670"/>
    <property type="match status" value="1"/>
</dbReference>
<protein>
    <submittedName>
        <fullName evidence="1">Uncharacterized protein</fullName>
    </submittedName>
</protein>
<gene>
    <name evidence="1" type="ORF">F902_02168</name>
</gene>
<organism evidence="1 2">
    <name type="scientific">Acinetobacter higginsii</name>
    <dbReference type="NCBI Taxonomy" id="70347"/>
    <lineage>
        <taxon>Bacteria</taxon>
        <taxon>Pseudomonadati</taxon>
        <taxon>Pseudomonadota</taxon>
        <taxon>Gammaproteobacteria</taxon>
        <taxon>Moraxellales</taxon>
        <taxon>Moraxellaceae</taxon>
        <taxon>Acinetobacter</taxon>
    </lineage>
</organism>
<evidence type="ECO:0000313" key="2">
    <source>
        <dbReference type="Proteomes" id="UP000013084"/>
    </source>
</evidence>
<dbReference type="InterPro" id="IPR046611">
    <property type="entry name" value="DUF6670"/>
</dbReference>
<dbReference type="EMBL" id="APRN01000036">
    <property type="protein sequence ID" value="ENX57768.1"/>
    <property type="molecule type" value="Genomic_DNA"/>
</dbReference>
<dbReference type="HOGENOM" id="CLU_061504_1_0_6"/>
<dbReference type="Proteomes" id="UP000013084">
    <property type="component" value="Unassembled WGS sequence"/>
</dbReference>
<name>N9RID4_9GAMM</name>
<accession>N9RID4</accession>
<proteinExistence type="predicted"/>
<comment type="caution">
    <text evidence="1">The sequence shown here is derived from an EMBL/GenBank/DDBJ whole genome shotgun (WGS) entry which is preliminary data.</text>
</comment>
<evidence type="ECO:0000313" key="1">
    <source>
        <dbReference type="EMBL" id="ENX57768.1"/>
    </source>
</evidence>
<keyword evidence="2" id="KW-1185">Reference proteome</keyword>
<sequence>MFMLASSHLGPKGIKDIVNSKLAKFSGYLLGAVTPKKQSTLPKAFELSPHIDYKRYGSTHYGIMVPDLPEPYRYLSWASVIGYVGFPITDSEYQMSIRGKGDTASLVHGTALSSTEEAFKTYSIVDDIQFSEKPFSVIFNNETSLTEIDNGFLLTTKREDLQIEIHLVPTGAITWFAYGSLYKHFSVLMKYEGRMIQNDESIEVNGLCTLESWKAIATSMLKNQTLVNAIQIPVKIFSYQVINLDDEQQLVLAFICYEDQPILTSVYYRHIDGTSIQFNGDIRFEVTKNKVEPQITPDGYSMYVPETFEWIAYHDNLKILEIRAEVDTAYCYGLAAGYVSSYKWQGMFQGKDLIGRGYLEYIDRR</sequence>
<dbReference type="OrthoDB" id="6672593at2"/>